<organism evidence="1 2">
    <name type="scientific">Datura stramonium</name>
    <name type="common">Jimsonweed</name>
    <name type="synonym">Common thornapple</name>
    <dbReference type="NCBI Taxonomy" id="4076"/>
    <lineage>
        <taxon>Eukaryota</taxon>
        <taxon>Viridiplantae</taxon>
        <taxon>Streptophyta</taxon>
        <taxon>Embryophyta</taxon>
        <taxon>Tracheophyta</taxon>
        <taxon>Spermatophyta</taxon>
        <taxon>Magnoliopsida</taxon>
        <taxon>eudicotyledons</taxon>
        <taxon>Gunneridae</taxon>
        <taxon>Pentapetalae</taxon>
        <taxon>asterids</taxon>
        <taxon>lamiids</taxon>
        <taxon>Solanales</taxon>
        <taxon>Solanaceae</taxon>
        <taxon>Solanoideae</taxon>
        <taxon>Datureae</taxon>
        <taxon>Datura</taxon>
    </lineage>
</organism>
<accession>A0ABS8SDL3</accession>
<comment type="caution">
    <text evidence="1">The sequence shown here is derived from an EMBL/GenBank/DDBJ whole genome shotgun (WGS) entry which is preliminary data.</text>
</comment>
<gene>
    <name evidence="1" type="ORF">HAX54_033649</name>
</gene>
<name>A0ABS8SDL3_DATST</name>
<keyword evidence="2" id="KW-1185">Reference proteome</keyword>
<evidence type="ECO:0000313" key="2">
    <source>
        <dbReference type="Proteomes" id="UP000823775"/>
    </source>
</evidence>
<reference evidence="1 2" key="1">
    <citation type="journal article" date="2021" name="BMC Genomics">
        <title>Datura genome reveals duplications of psychoactive alkaloid biosynthetic genes and high mutation rate following tissue culture.</title>
        <authorList>
            <person name="Rajewski A."/>
            <person name="Carter-House D."/>
            <person name="Stajich J."/>
            <person name="Litt A."/>
        </authorList>
    </citation>
    <scope>NUCLEOTIDE SEQUENCE [LARGE SCALE GENOMIC DNA]</scope>
    <source>
        <strain evidence="1">AR-01</strain>
    </source>
</reference>
<dbReference type="Proteomes" id="UP000823775">
    <property type="component" value="Unassembled WGS sequence"/>
</dbReference>
<dbReference type="EMBL" id="JACEIK010000431">
    <property type="protein sequence ID" value="MCD7456944.1"/>
    <property type="molecule type" value="Genomic_DNA"/>
</dbReference>
<sequence length="133" mass="15188">MPMVDIEVVVLMLFNIMRTQDEDHPDRKRRKLVDTVDTSLMIDLEELKVPLLSTHKLRPLPLLPKIPLGPFLLQQQDQEDAIIAAIMKVSWKETSMIDISSINPNPMGMVEIESAITKTKAQQQLLYACTIHK</sequence>
<evidence type="ECO:0000313" key="1">
    <source>
        <dbReference type="EMBL" id="MCD7456944.1"/>
    </source>
</evidence>
<protein>
    <submittedName>
        <fullName evidence="1">Uncharacterized protein</fullName>
    </submittedName>
</protein>
<proteinExistence type="predicted"/>